<dbReference type="Ensembl" id="ENSPSTT00000014225.1">
    <property type="protein sequence ID" value="ENSPSTP00000013568.1"/>
    <property type="gene ID" value="ENSPSTG00000009600.1"/>
</dbReference>
<sequence>MPAPAQGLTTFCCSRVQWSPCRLMWILRKTNKTHLISTMWWKTPLWYVLLRLTGD</sequence>
<proteinExistence type="predicted"/>
<keyword evidence="2" id="KW-1185">Reference proteome</keyword>
<accession>A0A8C9FBZ2</accession>
<dbReference type="AlphaFoldDB" id="A0A8C9FBZ2"/>
<evidence type="ECO:0000313" key="1">
    <source>
        <dbReference type="Ensembl" id="ENSPSTP00000013568.1"/>
    </source>
</evidence>
<protein>
    <submittedName>
        <fullName evidence="1">Uncharacterized protein</fullName>
    </submittedName>
</protein>
<name>A0A8C9FBZ2_PAVCR</name>
<evidence type="ECO:0000313" key="2">
    <source>
        <dbReference type="Proteomes" id="UP000694428"/>
    </source>
</evidence>
<reference evidence="1" key="1">
    <citation type="submission" date="2025-08" db="UniProtKB">
        <authorList>
            <consortium name="Ensembl"/>
        </authorList>
    </citation>
    <scope>IDENTIFICATION</scope>
</reference>
<organism evidence="1 2">
    <name type="scientific">Pavo cristatus</name>
    <name type="common">Indian peafowl</name>
    <name type="synonym">Blue peafowl</name>
    <dbReference type="NCBI Taxonomy" id="9049"/>
    <lineage>
        <taxon>Eukaryota</taxon>
        <taxon>Metazoa</taxon>
        <taxon>Chordata</taxon>
        <taxon>Craniata</taxon>
        <taxon>Vertebrata</taxon>
        <taxon>Euteleostomi</taxon>
        <taxon>Archelosauria</taxon>
        <taxon>Archosauria</taxon>
        <taxon>Dinosauria</taxon>
        <taxon>Saurischia</taxon>
        <taxon>Theropoda</taxon>
        <taxon>Coelurosauria</taxon>
        <taxon>Aves</taxon>
        <taxon>Neognathae</taxon>
        <taxon>Galloanserae</taxon>
        <taxon>Galliformes</taxon>
        <taxon>Phasianidae</taxon>
        <taxon>Phasianinae</taxon>
        <taxon>Pavo</taxon>
    </lineage>
</organism>
<dbReference type="Proteomes" id="UP000694428">
    <property type="component" value="Unplaced"/>
</dbReference>
<reference evidence="1" key="2">
    <citation type="submission" date="2025-09" db="UniProtKB">
        <authorList>
            <consortium name="Ensembl"/>
        </authorList>
    </citation>
    <scope>IDENTIFICATION</scope>
</reference>